<dbReference type="EMBL" id="PQFF01000006">
    <property type="protein sequence ID" value="RHZ90071.1"/>
    <property type="molecule type" value="Genomic_DNA"/>
</dbReference>
<feature type="coiled-coil region" evidence="1">
    <location>
        <begin position="5"/>
        <end position="57"/>
    </location>
</feature>
<protein>
    <submittedName>
        <fullName evidence="3">Uncharacterized protein</fullName>
    </submittedName>
</protein>
<reference evidence="3 4" key="1">
    <citation type="submission" date="2018-08" db="EMBL/GenBank/DDBJ databases">
        <title>Genome and evolution of the arbuscular mycorrhizal fungus Diversispora epigaea (formerly Glomus versiforme) and its bacterial endosymbionts.</title>
        <authorList>
            <person name="Sun X."/>
            <person name="Fei Z."/>
            <person name="Harrison M."/>
        </authorList>
    </citation>
    <scope>NUCLEOTIDE SEQUENCE [LARGE SCALE GENOMIC DNA]</scope>
    <source>
        <strain evidence="3 4">IT104</strain>
    </source>
</reference>
<gene>
    <name evidence="3" type="ORF">Glove_8g19</name>
</gene>
<evidence type="ECO:0000256" key="2">
    <source>
        <dbReference type="SAM" id="MobiDB-lite"/>
    </source>
</evidence>
<keyword evidence="4" id="KW-1185">Reference proteome</keyword>
<dbReference type="Proteomes" id="UP000266861">
    <property type="component" value="Unassembled WGS sequence"/>
</dbReference>
<organism evidence="3 4">
    <name type="scientific">Diversispora epigaea</name>
    <dbReference type="NCBI Taxonomy" id="1348612"/>
    <lineage>
        <taxon>Eukaryota</taxon>
        <taxon>Fungi</taxon>
        <taxon>Fungi incertae sedis</taxon>
        <taxon>Mucoromycota</taxon>
        <taxon>Glomeromycotina</taxon>
        <taxon>Glomeromycetes</taxon>
        <taxon>Diversisporales</taxon>
        <taxon>Diversisporaceae</taxon>
        <taxon>Diversispora</taxon>
    </lineage>
</organism>
<evidence type="ECO:0000256" key="1">
    <source>
        <dbReference type="SAM" id="Coils"/>
    </source>
</evidence>
<accession>A0A397JQ73</accession>
<keyword evidence="1" id="KW-0175">Coiled coil</keyword>
<evidence type="ECO:0000313" key="4">
    <source>
        <dbReference type="Proteomes" id="UP000266861"/>
    </source>
</evidence>
<feature type="region of interest" description="Disordered" evidence="2">
    <location>
        <begin position="60"/>
        <end position="99"/>
    </location>
</feature>
<dbReference type="AlphaFoldDB" id="A0A397JQ73"/>
<sequence>MQSEVNSLRQRISELEVEKAKLEVKNVELLKQVMKESSRREAENIELRTRIEELEKNKIDTTSSDISSNICARSSEPKSLEDIETDNFLDAQSKKEVSD</sequence>
<comment type="caution">
    <text evidence="3">The sequence shown here is derived from an EMBL/GenBank/DDBJ whole genome shotgun (WGS) entry which is preliminary data.</text>
</comment>
<proteinExistence type="predicted"/>
<evidence type="ECO:0000313" key="3">
    <source>
        <dbReference type="EMBL" id="RHZ90071.1"/>
    </source>
</evidence>
<name>A0A397JQ73_9GLOM</name>